<dbReference type="SUPFAM" id="SSF63418">
    <property type="entry name" value="MurE/MurF N-terminal domain"/>
    <property type="match status" value="1"/>
</dbReference>
<dbReference type="RefSeq" id="WP_171323423.1">
    <property type="nucleotide sequence ID" value="NZ_JABFBC010000001.1"/>
</dbReference>
<comment type="subcellular location">
    <subcellularLocation>
        <location evidence="10 11">Cytoplasm</location>
    </subcellularLocation>
</comment>
<dbReference type="InterPro" id="IPR036615">
    <property type="entry name" value="Mur_ligase_C_dom_sf"/>
</dbReference>
<evidence type="ECO:0000256" key="4">
    <source>
        <dbReference type="ARBA" id="ARBA00022741"/>
    </source>
</evidence>
<accession>A0A849L153</accession>
<keyword evidence="5 10" id="KW-0067">ATP-binding</keyword>
<dbReference type="SUPFAM" id="SSF53244">
    <property type="entry name" value="MurD-like peptide ligases, peptide-binding domain"/>
    <property type="match status" value="1"/>
</dbReference>
<dbReference type="InterPro" id="IPR000713">
    <property type="entry name" value="Mur_ligase_N"/>
</dbReference>
<dbReference type="InterPro" id="IPR035911">
    <property type="entry name" value="MurE/MurF_N"/>
</dbReference>
<dbReference type="UniPathway" id="UPA00219"/>
<evidence type="ECO:0000256" key="11">
    <source>
        <dbReference type="RuleBase" id="RU004136"/>
    </source>
</evidence>
<dbReference type="SUPFAM" id="SSF53623">
    <property type="entry name" value="MurD-like peptide ligases, catalytic domain"/>
    <property type="match status" value="1"/>
</dbReference>
<dbReference type="EMBL" id="JABFBC010000001">
    <property type="protein sequence ID" value="NNU80002.1"/>
    <property type="molecule type" value="Genomic_DNA"/>
</dbReference>
<dbReference type="GO" id="GO:0071555">
    <property type="term" value="P:cell wall organization"/>
    <property type="evidence" value="ECO:0007669"/>
    <property type="project" value="UniProtKB-KW"/>
</dbReference>
<keyword evidence="8 10" id="KW-0131">Cell cycle</keyword>
<keyword evidence="16" id="KW-1185">Reference proteome</keyword>
<dbReference type="GO" id="GO:0051301">
    <property type="term" value="P:cell division"/>
    <property type="evidence" value="ECO:0007669"/>
    <property type="project" value="UniProtKB-KW"/>
</dbReference>
<keyword evidence="7 10" id="KW-0573">Peptidoglycan synthesis</keyword>
<dbReference type="InterPro" id="IPR036565">
    <property type="entry name" value="Mur-like_cat_sf"/>
</dbReference>
<gene>
    <name evidence="10 15" type="primary">murF</name>
    <name evidence="15" type="ORF">HMH01_06070</name>
</gene>
<keyword evidence="3 10" id="KW-0132">Cell division</keyword>
<dbReference type="Gene3D" id="3.40.1390.10">
    <property type="entry name" value="MurE/MurF, N-terminal domain"/>
    <property type="match status" value="1"/>
</dbReference>
<dbReference type="GO" id="GO:0047480">
    <property type="term" value="F:UDP-N-acetylmuramoyl-tripeptide-D-alanyl-D-alanine ligase activity"/>
    <property type="evidence" value="ECO:0007669"/>
    <property type="project" value="UniProtKB-UniRule"/>
</dbReference>
<organism evidence="15 16">
    <name type="scientific">Halovulum dunhuangense</name>
    <dbReference type="NCBI Taxonomy" id="1505036"/>
    <lineage>
        <taxon>Bacteria</taxon>
        <taxon>Pseudomonadati</taxon>
        <taxon>Pseudomonadota</taxon>
        <taxon>Alphaproteobacteria</taxon>
        <taxon>Rhodobacterales</taxon>
        <taxon>Paracoccaceae</taxon>
        <taxon>Halovulum</taxon>
    </lineage>
</organism>
<evidence type="ECO:0000256" key="2">
    <source>
        <dbReference type="ARBA" id="ARBA00022598"/>
    </source>
</evidence>
<dbReference type="PANTHER" id="PTHR43024:SF1">
    <property type="entry name" value="UDP-N-ACETYLMURAMOYL-TRIPEPTIDE--D-ALANYL-D-ALANINE LIGASE"/>
    <property type="match status" value="1"/>
</dbReference>
<keyword evidence="4 10" id="KW-0547">Nucleotide-binding</keyword>
<feature type="domain" description="Mur ligase C-terminal" evidence="13">
    <location>
        <begin position="336"/>
        <end position="456"/>
    </location>
</feature>
<dbReference type="GO" id="GO:0005524">
    <property type="term" value="F:ATP binding"/>
    <property type="evidence" value="ECO:0007669"/>
    <property type="project" value="UniProtKB-UniRule"/>
</dbReference>
<dbReference type="InterPro" id="IPR013221">
    <property type="entry name" value="Mur_ligase_cen"/>
</dbReference>
<comment type="catalytic activity">
    <reaction evidence="10 11">
        <text>D-alanyl-D-alanine + UDP-N-acetyl-alpha-D-muramoyl-L-alanyl-gamma-D-glutamyl-meso-2,6-diaminopimelate + ATP = UDP-N-acetyl-alpha-D-muramoyl-L-alanyl-gamma-D-glutamyl-meso-2,6-diaminopimeloyl-D-alanyl-D-alanine + ADP + phosphate + H(+)</text>
        <dbReference type="Rhea" id="RHEA:28374"/>
        <dbReference type="ChEBI" id="CHEBI:15378"/>
        <dbReference type="ChEBI" id="CHEBI:30616"/>
        <dbReference type="ChEBI" id="CHEBI:43474"/>
        <dbReference type="ChEBI" id="CHEBI:57822"/>
        <dbReference type="ChEBI" id="CHEBI:61386"/>
        <dbReference type="ChEBI" id="CHEBI:83905"/>
        <dbReference type="ChEBI" id="CHEBI:456216"/>
        <dbReference type="EC" id="6.3.2.10"/>
    </reaction>
</comment>
<evidence type="ECO:0000256" key="3">
    <source>
        <dbReference type="ARBA" id="ARBA00022618"/>
    </source>
</evidence>
<dbReference type="InterPro" id="IPR005863">
    <property type="entry name" value="UDP-N-AcMur_synth"/>
</dbReference>
<dbReference type="Proteomes" id="UP000572377">
    <property type="component" value="Unassembled WGS sequence"/>
</dbReference>
<protein>
    <recommendedName>
        <fullName evidence="10 11">UDP-N-acetylmuramoyl-tripeptide--D-alanyl-D-alanine ligase</fullName>
        <ecNumber evidence="10 11">6.3.2.10</ecNumber>
    </recommendedName>
    <alternativeName>
        <fullName evidence="10">D-alanyl-D-alanine-adding enzyme</fullName>
    </alternativeName>
</protein>
<comment type="similarity">
    <text evidence="10">Belongs to the MurCDEF family. MurF subfamily.</text>
</comment>
<evidence type="ECO:0000313" key="16">
    <source>
        <dbReference type="Proteomes" id="UP000572377"/>
    </source>
</evidence>
<dbReference type="InterPro" id="IPR004101">
    <property type="entry name" value="Mur_ligase_C"/>
</dbReference>
<proteinExistence type="inferred from homology"/>
<comment type="caution">
    <text evidence="15">The sequence shown here is derived from an EMBL/GenBank/DDBJ whole genome shotgun (WGS) entry which is preliminary data.</text>
</comment>
<evidence type="ECO:0000259" key="13">
    <source>
        <dbReference type="Pfam" id="PF02875"/>
    </source>
</evidence>
<dbReference type="Gene3D" id="3.90.190.20">
    <property type="entry name" value="Mur ligase, C-terminal domain"/>
    <property type="match status" value="1"/>
</dbReference>
<evidence type="ECO:0000256" key="5">
    <source>
        <dbReference type="ARBA" id="ARBA00022840"/>
    </source>
</evidence>
<dbReference type="Pfam" id="PF01225">
    <property type="entry name" value="Mur_ligase"/>
    <property type="match status" value="1"/>
</dbReference>
<feature type="domain" description="Mur ligase N-terminal catalytic" evidence="12">
    <location>
        <begin position="26"/>
        <end position="95"/>
    </location>
</feature>
<reference evidence="15 16" key="1">
    <citation type="submission" date="2020-05" db="EMBL/GenBank/DDBJ databases">
        <title>Gimesia benthica sp. nov., a novel planctomycete isolated from a deep-sea water sample of the Northwest Indian Ocean.</title>
        <authorList>
            <person name="Wang J."/>
            <person name="Ruan C."/>
            <person name="Song L."/>
            <person name="Zhu Y."/>
            <person name="Li A."/>
            <person name="Zheng X."/>
            <person name="Wang L."/>
            <person name="Lu Z."/>
            <person name="Huang Y."/>
            <person name="Du W."/>
            <person name="Zhou Y."/>
            <person name="Huang L."/>
            <person name="Dai X."/>
        </authorList>
    </citation>
    <scope>NUCLEOTIDE SEQUENCE [LARGE SCALE GENOMIC DNA]</scope>
    <source>
        <strain evidence="15 16">YYQ-30</strain>
    </source>
</reference>
<evidence type="ECO:0000256" key="6">
    <source>
        <dbReference type="ARBA" id="ARBA00022960"/>
    </source>
</evidence>
<evidence type="ECO:0000256" key="10">
    <source>
        <dbReference type="HAMAP-Rule" id="MF_02019"/>
    </source>
</evidence>
<evidence type="ECO:0000256" key="9">
    <source>
        <dbReference type="ARBA" id="ARBA00023316"/>
    </source>
</evidence>
<keyword evidence="9 10" id="KW-0961">Cell wall biogenesis/degradation</keyword>
<keyword evidence="1 10" id="KW-0963">Cytoplasm</keyword>
<keyword evidence="6 10" id="KW-0133">Cell shape</keyword>
<dbReference type="GO" id="GO:0009252">
    <property type="term" value="P:peptidoglycan biosynthetic process"/>
    <property type="evidence" value="ECO:0007669"/>
    <property type="project" value="UniProtKB-UniRule"/>
</dbReference>
<comment type="function">
    <text evidence="10 11">Involved in cell wall formation. Catalyzes the final step in the synthesis of UDP-N-acetylmuramoyl-pentapeptide, the precursor of murein.</text>
</comment>
<dbReference type="PANTHER" id="PTHR43024">
    <property type="entry name" value="UDP-N-ACETYLMURAMOYL-TRIPEPTIDE--D-ALANYL-D-ALANINE LIGASE"/>
    <property type="match status" value="1"/>
</dbReference>
<feature type="domain" description="Mur ligase central" evidence="14">
    <location>
        <begin position="108"/>
        <end position="297"/>
    </location>
</feature>
<evidence type="ECO:0000313" key="15">
    <source>
        <dbReference type="EMBL" id="NNU80002.1"/>
    </source>
</evidence>
<dbReference type="InterPro" id="IPR051046">
    <property type="entry name" value="MurCDEF_CellWall_CoF430Synth"/>
</dbReference>
<dbReference type="GO" id="GO:0005737">
    <property type="term" value="C:cytoplasm"/>
    <property type="evidence" value="ECO:0007669"/>
    <property type="project" value="UniProtKB-SubCell"/>
</dbReference>
<dbReference type="Pfam" id="PF02875">
    <property type="entry name" value="Mur_ligase_C"/>
    <property type="match status" value="1"/>
</dbReference>
<comment type="pathway">
    <text evidence="10 11">Cell wall biogenesis; peptidoglycan biosynthesis.</text>
</comment>
<dbReference type="EC" id="6.3.2.10" evidence="10 11"/>
<dbReference type="GO" id="GO:0008360">
    <property type="term" value="P:regulation of cell shape"/>
    <property type="evidence" value="ECO:0007669"/>
    <property type="project" value="UniProtKB-KW"/>
</dbReference>
<evidence type="ECO:0000256" key="7">
    <source>
        <dbReference type="ARBA" id="ARBA00022984"/>
    </source>
</evidence>
<dbReference type="AlphaFoldDB" id="A0A849L153"/>
<evidence type="ECO:0000256" key="1">
    <source>
        <dbReference type="ARBA" id="ARBA00022490"/>
    </source>
</evidence>
<sequence>MSPLWTAAEAAAATHGQRLGRDWVASGISIDTRTLQPGDLFVALRDVRDGHDFVAQAFEKGAAAALVSRRPDGVAADAPLLVVGDTLAGLRGLAARARARCRARVVAVTGSVGKTSSKEMLRTALSAQGPTHASEKSYNNHWGVPLTLARMPRATRFAVIEIGMNAPREIAPLSRLAQPHVGLITTVAPVHLAAFGTVEGIAAEKGSLAEGVVEGGRMVLPRDIATWPVVAAAARRAGLSITTFGREAGADYRLEEVHMTEAATTAKATCRGRPLMFRLDQPGQHLAGNALGVLAAVEALGADLGKAALELASWCAPEGRGARWEIALGPGGLDGSVRLIDESYNANPAAMAAAFEVFALTHPQDGLGRVSRGRRIAFLTDMLELGEDAPAMHAALADLPTMESVTLVHCAGPLMKALHHALPERRRGQWYESAAELAARVPRLVDAGDVVMCKGSNGSKASLLAEAVRNLGAARPLDGQGAD</sequence>
<dbReference type="NCBIfam" id="TIGR01143">
    <property type="entry name" value="murF"/>
    <property type="match status" value="1"/>
</dbReference>
<feature type="binding site" evidence="10">
    <location>
        <begin position="110"/>
        <end position="116"/>
    </location>
    <ligand>
        <name>ATP</name>
        <dbReference type="ChEBI" id="CHEBI:30616"/>
    </ligand>
</feature>
<name>A0A849L153_9RHOB</name>
<evidence type="ECO:0000259" key="14">
    <source>
        <dbReference type="Pfam" id="PF08245"/>
    </source>
</evidence>
<dbReference type="Gene3D" id="3.40.1190.10">
    <property type="entry name" value="Mur-like, catalytic domain"/>
    <property type="match status" value="1"/>
</dbReference>
<evidence type="ECO:0000256" key="8">
    <source>
        <dbReference type="ARBA" id="ARBA00023306"/>
    </source>
</evidence>
<dbReference type="HAMAP" id="MF_02019">
    <property type="entry name" value="MurF"/>
    <property type="match status" value="1"/>
</dbReference>
<dbReference type="Pfam" id="PF08245">
    <property type="entry name" value="Mur_ligase_M"/>
    <property type="match status" value="1"/>
</dbReference>
<evidence type="ECO:0000259" key="12">
    <source>
        <dbReference type="Pfam" id="PF01225"/>
    </source>
</evidence>
<keyword evidence="2 10" id="KW-0436">Ligase</keyword>